<dbReference type="InterPro" id="IPR008490">
    <property type="entry name" value="Transposase_InsH_N"/>
</dbReference>
<proteinExistence type="predicted"/>
<dbReference type="Proteomes" id="UP000218542">
    <property type="component" value="Unassembled WGS sequence"/>
</dbReference>
<dbReference type="Pfam" id="PF05598">
    <property type="entry name" value="DUF772"/>
    <property type="match status" value="1"/>
</dbReference>
<feature type="domain" description="Transposase DDE" evidence="2">
    <location>
        <begin position="341"/>
        <end position="461"/>
    </location>
</feature>
<name>A0A286TXM9_9BACT</name>
<feature type="domain" description="Transposase InsH N-terminal" evidence="1">
    <location>
        <begin position="17"/>
        <end position="109"/>
    </location>
</feature>
<dbReference type="PANTHER" id="PTHR33408">
    <property type="entry name" value="TRANSPOSASE"/>
    <property type="match status" value="1"/>
</dbReference>
<evidence type="ECO:0000313" key="4">
    <source>
        <dbReference type="Proteomes" id="UP000218542"/>
    </source>
</evidence>
<sequence>MAYRIGNREQMMLLPQSIEDYVGSDDPVRAFDAFVEALDFSKCGIIINPKKVGDPGYNPKAMLKLSLYGYSYGFRSSRKLERAVYHNLSFIWLMGDLKPDHKTIAEFRRKNKKAITNVLRQCARLCIDLDLIEGNTLFVDGSKVRANAGINHMWTQKRCEKSLQRIDARIEAILSESEKVDRQEQELPSVVTMREELQDKKVLRFKVEKILKKLDEEGQKSVNTTDEECARVKGRQGTHAGYNVQSIVDEKHGLIVHTDVVSESNDSNQFAEQINQANDILEKNGSVACADAGYDNTDELKRIDGQDIKVIVPQQKHTSNKKDASFDKDKFRYDSGKNCYICPEGHVLSYRTVDTVRKSKTYQITDSSLCMSCQHFTVCTTSKRGRRISRLINEEDRERLRLQYEEPESQAIYKLRQQKVELPFGHIKRNLKVNAFLMRGRDGARAEMSLLGTCFNMARMITILGIPGLIEKLTS</sequence>
<dbReference type="InterPro" id="IPR047629">
    <property type="entry name" value="IS1182_transpos"/>
</dbReference>
<dbReference type="PANTHER" id="PTHR33408:SF2">
    <property type="entry name" value="TRANSPOSASE DDE DOMAIN-CONTAINING PROTEIN"/>
    <property type="match status" value="1"/>
</dbReference>
<dbReference type="RefSeq" id="WP_096894035.1">
    <property type="nucleotide sequence ID" value="NZ_BAOS01000013.1"/>
</dbReference>
<dbReference type="AlphaFoldDB" id="A0A286TXM9"/>
<comment type="caution">
    <text evidence="3">The sequence shown here is derived from an EMBL/GenBank/DDBJ whole genome shotgun (WGS) entry which is preliminary data.</text>
</comment>
<reference evidence="4" key="1">
    <citation type="journal article" date="2017" name="Environ. Microbiol. Rep.">
        <title>Genetic Diversity of Marine Anaerobic Ammonium-Oxidizing Bacteria as Revealed by Genomic and Proteomic Analyses of 'Candidatus Scalindua japonica'.</title>
        <authorList>
            <person name="Oshiki M."/>
            <person name="Mizuto K."/>
            <person name="Kimura Z."/>
            <person name="Kindaichi T."/>
            <person name="Satoh H."/>
            <person name="Okabe S."/>
        </authorList>
    </citation>
    <scope>NUCLEOTIDE SEQUENCE [LARGE SCALE GENOMIC DNA]</scope>
    <source>
        <strain evidence="4">husup-a2</strain>
    </source>
</reference>
<organism evidence="3 4">
    <name type="scientific">Candidatus Scalindua japonica</name>
    <dbReference type="NCBI Taxonomy" id="1284222"/>
    <lineage>
        <taxon>Bacteria</taxon>
        <taxon>Pseudomonadati</taxon>
        <taxon>Planctomycetota</taxon>
        <taxon>Candidatus Brocadiia</taxon>
        <taxon>Candidatus Brocadiales</taxon>
        <taxon>Candidatus Scalinduaceae</taxon>
        <taxon>Candidatus Scalindua</taxon>
    </lineage>
</organism>
<dbReference type="NCBIfam" id="NF033551">
    <property type="entry name" value="transpos_IS1182"/>
    <property type="match status" value="1"/>
</dbReference>
<evidence type="ECO:0000259" key="1">
    <source>
        <dbReference type="Pfam" id="PF05598"/>
    </source>
</evidence>
<dbReference type="InterPro" id="IPR025668">
    <property type="entry name" value="Tnp_DDE_dom"/>
</dbReference>
<dbReference type="EMBL" id="BAOS01000013">
    <property type="protein sequence ID" value="GAX60643.1"/>
    <property type="molecule type" value="Genomic_DNA"/>
</dbReference>
<dbReference type="Pfam" id="PF13751">
    <property type="entry name" value="DDE_Tnp_1_6"/>
    <property type="match status" value="1"/>
</dbReference>
<protein>
    <submittedName>
        <fullName evidence="3">Transposase and inactivated derivatives</fullName>
    </submittedName>
</protein>
<gene>
    <name evidence="3" type="ORF">SCALIN_C13_0158</name>
</gene>
<evidence type="ECO:0000259" key="2">
    <source>
        <dbReference type="Pfam" id="PF13751"/>
    </source>
</evidence>
<evidence type="ECO:0000313" key="3">
    <source>
        <dbReference type="EMBL" id="GAX60643.1"/>
    </source>
</evidence>
<accession>A0A286TXM9</accession>
<dbReference type="OrthoDB" id="231317at2"/>
<keyword evidence="4" id="KW-1185">Reference proteome</keyword>